<protein>
    <submittedName>
        <fullName evidence="3">BON domain-containing protein</fullName>
    </submittedName>
</protein>
<dbReference type="Proteomes" id="UP001523216">
    <property type="component" value="Unassembled WGS sequence"/>
</dbReference>
<evidence type="ECO:0000256" key="1">
    <source>
        <dbReference type="SAM" id="Phobius"/>
    </source>
</evidence>
<reference evidence="3 4" key="1">
    <citation type="submission" date="2022-06" db="EMBL/GenBank/DDBJ databases">
        <title>Actinoplanes abujensis sp. nov., isolated from Nigerian arid soil.</title>
        <authorList>
            <person name="Ding P."/>
        </authorList>
    </citation>
    <scope>NUCLEOTIDE SEQUENCE [LARGE SCALE GENOMIC DNA]</scope>
    <source>
        <strain evidence="4">TRM88002</strain>
    </source>
</reference>
<keyword evidence="4" id="KW-1185">Reference proteome</keyword>
<keyword evidence="1" id="KW-0812">Transmembrane</keyword>
<sequence>MEPDDADRELARRLAESLAADERYRRQPLAVQVQNGVAILTGTVESPEVYDAVTAHVRETPGVRDLCDGILVQDGEARLREARQFGELAARLAVQPVTGTRRGRPAAVVARVAMLAVTALIVVIEVAGWLAAVFGVGLLAWTADVLLRRRKR</sequence>
<dbReference type="Gene3D" id="3.30.1340.30">
    <property type="match status" value="1"/>
</dbReference>
<feature type="domain" description="BON" evidence="2">
    <location>
        <begin position="6"/>
        <end position="74"/>
    </location>
</feature>
<dbReference type="RefSeq" id="WP_251796205.1">
    <property type="nucleotide sequence ID" value="NZ_JAMQOL010000002.1"/>
</dbReference>
<proteinExistence type="predicted"/>
<keyword evidence="1" id="KW-1133">Transmembrane helix</keyword>
<gene>
    <name evidence="3" type="ORF">LXN57_01840</name>
</gene>
<dbReference type="PROSITE" id="PS50914">
    <property type="entry name" value="BON"/>
    <property type="match status" value="1"/>
</dbReference>
<dbReference type="InterPro" id="IPR007055">
    <property type="entry name" value="BON_dom"/>
</dbReference>
<comment type="caution">
    <text evidence="3">The sequence shown here is derived from an EMBL/GenBank/DDBJ whole genome shotgun (WGS) entry which is preliminary data.</text>
</comment>
<dbReference type="Pfam" id="PF04972">
    <property type="entry name" value="BON"/>
    <property type="match status" value="1"/>
</dbReference>
<dbReference type="EMBL" id="JAMQOL010000002">
    <property type="protein sequence ID" value="MCM4076300.1"/>
    <property type="molecule type" value="Genomic_DNA"/>
</dbReference>
<keyword evidence="1" id="KW-0472">Membrane</keyword>
<name>A0ABT0XRA4_9ACTN</name>
<feature type="transmembrane region" description="Helical" evidence="1">
    <location>
        <begin position="129"/>
        <end position="147"/>
    </location>
</feature>
<organism evidence="3 4">
    <name type="scientific">Paractinoplanes hotanensis</name>
    <dbReference type="NCBI Taxonomy" id="2906497"/>
    <lineage>
        <taxon>Bacteria</taxon>
        <taxon>Bacillati</taxon>
        <taxon>Actinomycetota</taxon>
        <taxon>Actinomycetes</taxon>
        <taxon>Micromonosporales</taxon>
        <taxon>Micromonosporaceae</taxon>
        <taxon>Paractinoplanes</taxon>
    </lineage>
</organism>
<accession>A0ABT0XRA4</accession>
<evidence type="ECO:0000259" key="2">
    <source>
        <dbReference type="PROSITE" id="PS50914"/>
    </source>
</evidence>
<feature type="transmembrane region" description="Helical" evidence="1">
    <location>
        <begin position="106"/>
        <end position="123"/>
    </location>
</feature>
<evidence type="ECO:0000313" key="4">
    <source>
        <dbReference type="Proteomes" id="UP001523216"/>
    </source>
</evidence>
<evidence type="ECO:0000313" key="3">
    <source>
        <dbReference type="EMBL" id="MCM4076300.1"/>
    </source>
</evidence>